<feature type="region of interest" description="Disordered" evidence="1">
    <location>
        <begin position="124"/>
        <end position="147"/>
    </location>
</feature>
<evidence type="ECO:0000313" key="3">
    <source>
        <dbReference type="Proteomes" id="UP001314229"/>
    </source>
</evidence>
<dbReference type="AlphaFoldDB" id="A0AAV1PV87"/>
<sequence length="269" mass="30248">MRIFSPLSKHKTQISRCFTSSFLQQKVAATDIQSLIRLRAKALGGVMRCTRNLEGSIISCSKDISSVQVKGSLMYFQLRYLLDTQFLTSFLSYDALESHTAMFLEYFDAAGRLGNLAGSTSEIKASTSLSEERKTTAEERKQVEEEENNNNMRAVIWSTLERRMNTAMYDTSSEITVTQMAHDSWRDIAQTLSAWRNKEDYTFEKKEDKFAFDLSKSTVSPCPSSDEPPSASALFVTSQKSSTLMPYILMTTAAITLHPDLSQESGQLN</sequence>
<feature type="compositionally biased region" description="Basic and acidic residues" evidence="1">
    <location>
        <begin position="130"/>
        <end position="143"/>
    </location>
</feature>
<dbReference type="Proteomes" id="UP001314229">
    <property type="component" value="Unassembled WGS sequence"/>
</dbReference>
<reference evidence="2 3" key="1">
    <citation type="submission" date="2024-01" db="EMBL/GenBank/DDBJ databases">
        <authorList>
            <person name="Alioto T."/>
            <person name="Alioto T."/>
            <person name="Gomez Garrido J."/>
        </authorList>
    </citation>
    <scope>NUCLEOTIDE SEQUENCE [LARGE SCALE GENOMIC DNA]</scope>
</reference>
<organism evidence="2 3">
    <name type="scientific">Scomber scombrus</name>
    <name type="common">Atlantic mackerel</name>
    <name type="synonym">Scomber vernalis</name>
    <dbReference type="NCBI Taxonomy" id="13677"/>
    <lineage>
        <taxon>Eukaryota</taxon>
        <taxon>Metazoa</taxon>
        <taxon>Chordata</taxon>
        <taxon>Craniata</taxon>
        <taxon>Vertebrata</taxon>
        <taxon>Euteleostomi</taxon>
        <taxon>Actinopterygii</taxon>
        <taxon>Neopterygii</taxon>
        <taxon>Teleostei</taxon>
        <taxon>Neoteleostei</taxon>
        <taxon>Acanthomorphata</taxon>
        <taxon>Pelagiaria</taxon>
        <taxon>Scombriformes</taxon>
        <taxon>Scombridae</taxon>
        <taxon>Scomber</taxon>
    </lineage>
</organism>
<comment type="caution">
    <text evidence="2">The sequence shown here is derived from an EMBL/GenBank/DDBJ whole genome shotgun (WGS) entry which is preliminary data.</text>
</comment>
<evidence type="ECO:0000313" key="2">
    <source>
        <dbReference type="EMBL" id="CAK6975831.1"/>
    </source>
</evidence>
<name>A0AAV1PV87_SCOSC</name>
<proteinExistence type="predicted"/>
<accession>A0AAV1PV87</accession>
<evidence type="ECO:0000256" key="1">
    <source>
        <dbReference type="SAM" id="MobiDB-lite"/>
    </source>
</evidence>
<dbReference type="EMBL" id="CAWUFR010000319">
    <property type="protein sequence ID" value="CAK6975831.1"/>
    <property type="molecule type" value="Genomic_DNA"/>
</dbReference>
<protein>
    <submittedName>
        <fullName evidence="2">Unnamed protein product</fullName>
    </submittedName>
</protein>
<gene>
    <name evidence="2" type="ORF">FSCOSCO3_A020616</name>
</gene>
<keyword evidence="3" id="KW-1185">Reference proteome</keyword>